<sequence>MGNKNRREDKHGCGRRGARNLRGLFELSILELDHQGEIIDSVLVSKWDEITSRLASVSRTSLSSPSASHFDPYCLLGDCQRANLSRFYPCSIYASVWKVLTVSELELGPVTVSILQRAEHAALASRRTTPCSVFVGGPPPPLRKYHVVFQYDQCGQLQSAHSLTFGFIYSQNILKDLGGTNI</sequence>
<accession>A0AAV9S3W7</accession>
<name>A0AAV9S3W7_9TELE</name>
<dbReference type="Proteomes" id="UP001311232">
    <property type="component" value="Unassembled WGS sequence"/>
</dbReference>
<evidence type="ECO:0000313" key="2">
    <source>
        <dbReference type="Proteomes" id="UP001311232"/>
    </source>
</evidence>
<evidence type="ECO:0000313" key="1">
    <source>
        <dbReference type="EMBL" id="KAK5615980.1"/>
    </source>
</evidence>
<organism evidence="1 2">
    <name type="scientific">Crenichthys baileyi</name>
    <name type="common">White River springfish</name>
    <dbReference type="NCBI Taxonomy" id="28760"/>
    <lineage>
        <taxon>Eukaryota</taxon>
        <taxon>Metazoa</taxon>
        <taxon>Chordata</taxon>
        <taxon>Craniata</taxon>
        <taxon>Vertebrata</taxon>
        <taxon>Euteleostomi</taxon>
        <taxon>Actinopterygii</taxon>
        <taxon>Neopterygii</taxon>
        <taxon>Teleostei</taxon>
        <taxon>Neoteleostei</taxon>
        <taxon>Acanthomorphata</taxon>
        <taxon>Ovalentaria</taxon>
        <taxon>Atherinomorphae</taxon>
        <taxon>Cyprinodontiformes</taxon>
        <taxon>Goodeidae</taxon>
        <taxon>Crenichthys</taxon>
    </lineage>
</organism>
<comment type="caution">
    <text evidence="1">The sequence shown here is derived from an EMBL/GenBank/DDBJ whole genome shotgun (WGS) entry which is preliminary data.</text>
</comment>
<keyword evidence="2" id="KW-1185">Reference proteome</keyword>
<dbReference type="AlphaFoldDB" id="A0AAV9S3W7"/>
<reference evidence="1 2" key="1">
    <citation type="submission" date="2021-06" db="EMBL/GenBank/DDBJ databases">
        <authorList>
            <person name="Palmer J.M."/>
        </authorList>
    </citation>
    <scope>NUCLEOTIDE SEQUENCE [LARGE SCALE GENOMIC DNA]</scope>
    <source>
        <strain evidence="1 2">MEX-2019</strain>
        <tissue evidence="1">Muscle</tissue>
    </source>
</reference>
<proteinExistence type="predicted"/>
<protein>
    <submittedName>
        <fullName evidence="1">Uncharacterized protein</fullName>
    </submittedName>
</protein>
<dbReference type="EMBL" id="JAHHUM010000914">
    <property type="protein sequence ID" value="KAK5615980.1"/>
    <property type="molecule type" value="Genomic_DNA"/>
</dbReference>
<gene>
    <name evidence="1" type="ORF">CRENBAI_019453</name>
</gene>